<evidence type="ECO:0000256" key="2">
    <source>
        <dbReference type="ARBA" id="ARBA00022670"/>
    </source>
</evidence>
<gene>
    <name evidence="9" type="ORF">B0T11DRAFT_327015</name>
</gene>
<proteinExistence type="inferred from homology"/>
<evidence type="ECO:0000313" key="9">
    <source>
        <dbReference type="EMBL" id="KAH7368875.1"/>
    </source>
</evidence>
<feature type="domain" description="Peptidase A1" evidence="8">
    <location>
        <begin position="88"/>
        <end position="397"/>
    </location>
</feature>
<dbReference type="EMBL" id="JAGPXD010000002">
    <property type="protein sequence ID" value="KAH7368875.1"/>
    <property type="molecule type" value="Genomic_DNA"/>
</dbReference>
<dbReference type="FunFam" id="2.40.70.10:FF:000026">
    <property type="entry name" value="Endothiapepsin"/>
    <property type="match status" value="1"/>
</dbReference>
<dbReference type="InterPro" id="IPR001969">
    <property type="entry name" value="Aspartic_peptidase_AS"/>
</dbReference>
<dbReference type="CDD" id="cd06097">
    <property type="entry name" value="Aspergillopepsin_like"/>
    <property type="match status" value="1"/>
</dbReference>
<dbReference type="PROSITE" id="PS00141">
    <property type="entry name" value="ASP_PROTEASE"/>
    <property type="match status" value="1"/>
</dbReference>
<dbReference type="Pfam" id="PF00026">
    <property type="entry name" value="Asp"/>
    <property type="match status" value="1"/>
</dbReference>
<evidence type="ECO:0000313" key="10">
    <source>
        <dbReference type="Proteomes" id="UP000813385"/>
    </source>
</evidence>
<keyword evidence="4 6" id="KW-0378">Hydrolase</keyword>
<feature type="chain" id="PRO_5035473434" evidence="7">
    <location>
        <begin position="18"/>
        <end position="399"/>
    </location>
</feature>
<keyword evidence="2 6" id="KW-0645">Protease</keyword>
<evidence type="ECO:0000256" key="5">
    <source>
        <dbReference type="PIRSR" id="PIRSR601461-1"/>
    </source>
</evidence>
<dbReference type="PROSITE" id="PS51767">
    <property type="entry name" value="PEPTIDASE_A1"/>
    <property type="match status" value="1"/>
</dbReference>
<evidence type="ECO:0000256" key="3">
    <source>
        <dbReference type="ARBA" id="ARBA00022750"/>
    </source>
</evidence>
<keyword evidence="7" id="KW-0732">Signal</keyword>
<dbReference type="PANTHER" id="PTHR47966:SF2">
    <property type="entry name" value="ASPERGILLOPEPSIN-1-RELATED"/>
    <property type="match status" value="1"/>
</dbReference>
<comment type="caution">
    <text evidence="9">The sequence shown here is derived from an EMBL/GenBank/DDBJ whole genome shotgun (WGS) entry which is preliminary data.</text>
</comment>
<dbReference type="InterPro" id="IPR001461">
    <property type="entry name" value="Aspartic_peptidase_A1"/>
</dbReference>
<sequence>MYAAFVSLGLLAASASAVPLARPLAVRATPNPEYIPHGATSLAKAYHKFGMSAPDDVAAAAAARRNSVLAKRASGAATNTPVKGDAEFLTPVQVGTPPQTLNLDFDTGSSDLWVFSTETAAREVRGQTLYNAAASSSAARMDGAAWSITFGDGSSSSGDVFTDTVSVGGLAVKSQAVEAAKQVSASFTTDPLDGLMGLAFSKLNTVTPQLQKTFFDNALPSLDAPLFTVDLRHQAEGKYSFGVADMAGAKGPMTSTPVNSTAGFWSFTSTGFQVGNGPAQRTAITGIADTGTTLLLLPDDVIMAYYSQIASATYDAQAGGVIFRCDETVPDFSFGIESSMITIPGSLINFAKADASGQACFGGIQSNNGLPFSIFGDVALKAAVVVFNAGNMTLGWAQK</sequence>
<keyword evidence="10" id="KW-1185">Reference proteome</keyword>
<dbReference type="PRINTS" id="PR00792">
    <property type="entry name" value="PEPSIN"/>
</dbReference>
<feature type="active site" evidence="5">
    <location>
        <position position="289"/>
    </location>
</feature>
<dbReference type="FunFam" id="2.40.70.10:FF:000024">
    <property type="entry name" value="Endothiapepsin"/>
    <property type="match status" value="1"/>
</dbReference>
<evidence type="ECO:0000256" key="6">
    <source>
        <dbReference type="RuleBase" id="RU000454"/>
    </source>
</evidence>
<evidence type="ECO:0000256" key="1">
    <source>
        <dbReference type="ARBA" id="ARBA00007447"/>
    </source>
</evidence>
<dbReference type="InterPro" id="IPR021109">
    <property type="entry name" value="Peptidase_aspartic_dom_sf"/>
</dbReference>
<dbReference type="Gene3D" id="2.40.70.10">
    <property type="entry name" value="Acid Proteases"/>
    <property type="match status" value="2"/>
</dbReference>
<accession>A0A8K0TP95</accession>
<dbReference type="InterPro" id="IPR033121">
    <property type="entry name" value="PEPTIDASE_A1"/>
</dbReference>
<keyword evidence="3 6" id="KW-0064">Aspartyl protease</keyword>
<evidence type="ECO:0000259" key="8">
    <source>
        <dbReference type="PROSITE" id="PS51767"/>
    </source>
</evidence>
<dbReference type="PANTHER" id="PTHR47966">
    <property type="entry name" value="BETA-SITE APP-CLEAVING ENZYME, ISOFORM A-RELATED"/>
    <property type="match status" value="1"/>
</dbReference>
<dbReference type="AlphaFoldDB" id="A0A8K0TP95"/>
<dbReference type="GO" id="GO:0004190">
    <property type="term" value="F:aspartic-type endopeptidase activity"/>
    <property type="evidence" value="ECO:0007669"/>
    <property type="project" value="UniProtKB-KW"/>
</dbReference>
<evidence type="ECO:0000256" key="7">
    <source>
        <dbReference type="SAM" id="SignalP"/>
    </source>
</evidence>
<dbReference type="InterPro" id="IPR034163">
    <property type="entry name" value="Aspergillopepsin-like_cat_dom"/>
</dbReference>
<dbReference type="OrthoDB" id="2747330at2759"/>
<feature type="signal peptide" evidence="7">
    <location>
        <begin position="1"/>
        <end position="17"/>
    </location>
</feature>
<feature type="active site" evidence="5">
    <location>
        <position position="106"/>
    </location>
</feature>
<organism evidence="9 10">
    <name type="scientific">Plectosphaerella cucumerina</name>
    <dbReference type="NCBI Taxonomy" id="40658"/>
    <lineage>
        <taxon>Eukaryota</taxon>
        <taxon>Fungi</taxon>
        <taxon>Dikarya</taxon>
        <taxon>Ascomycota</taxon>
        <taxon>Pezizomycotina</taxon>
        <taxon>Sordariomycetes</taxon>
        <taxon>Hypocreomycetidae</taxon>
        <taxon>Glomerellales</taxon>
        <taxon>Plectosphaerellaceae</taxon>
        <taxon>Plectosphaerella</taxon>
    </lineage>
</organism>
<dbReference type="GO" id="GO:0006508">
    <property type="term" value="P:proteolysis"/>
    <property type="evidence" value="ECO:0007669"/>
    <property type="project" value="UniProtKB-KW"/>
</dbReference>
<dbReference type="SUPFAM" id="SSF50630">
    <property type="entry name" value="Acid proteases"/>
    <property type="match status" value="1"/>
</dbReference>
<protein>
    <submittedName>
        <fullName evidence="9">Secreted aspartic proteinase</fullName>
    </submittedName>
</protein>
<comment type="similarity">
    <text evidence="1 6">Belongs to the peptidase A1 family.</text>
</comment>
<evidence type="ECO:0000256" key="4">
    <source>
        <dbReference type="ARBA" id="ARBA00022801"/>
    </source>
</evidence>
<name>A0A8K0TP95_9PEZI</name>
<dbReference type="Proteomes" id="UP000813385">
    <property type="component" value="Unassembled WGS sequence"/>
</dbReference>
<reference evidence="9" key="1">
    <citation type="journal article" date="2021" name="Nat. Commun.">
        <title>Genetic determinants of endophytism in the Arabidopsis root mycobiome.</title>
        <authorList>
            <person name="Mesny F."/>
            <person name="Miyauchi S."/>
            <person name="Thiergart T."/>
            <person name="Pickel B."/>
            <person name="Atanasova L."/>
            <person name="Karlsson M."/>
            <person name="Huettel B."/>
            <person name="Barry K.W."/>
            <person name="Haridas S."/>
            <person name="Chen C."/>
            <person name="Bauer D."/>
            <person name="Andreopoulos W."/>
            <person name="Pangilinan J."/>
            <person name="LaButti K."/>
            <person name="Riley R."/>
            <person name="Lipzen A."/>
            <person name="Clum A."/>
            <person name="Drula E."/>
            <person name="Henrissat B."/>
            <person name="Kohler A."/>
            <person name="Grigoriev I.V."/>
            <person name="Martin F.M."/>
            <person name="Hacquard S."/>
        </authorList>
    </citation>
    <scope>NUCLEOTIDE SEQUENCE</scope>
    <source>
        <strain evidence="9">MPI-CAGE-AT-0016</strain>
    </source>
</reference>